<dbReference type="Pfam" id="PF00196">
    <property type="entry name" value="GerE"/>
    <property type="match status" value="1"/>
</dbReference>
<dbReference type="GO" id="GO:0003677">
    <property type="term" value="F:DNA binding"/>
    <property type="evidence" value="ECO:0007669"/>
    <property type="project" value="InterPro"/>
</dbReference>
<name>A0A0W0VYJ5_9GAMM</name>
<dbReference type="STRING" id="466.Lmac_2067"/>
<evidence type="ECO:0000313" key="3">
    <source>
        <dbReference type="Proteomes" id="UP000054908"/>
    </source>
</evidence>
<dbReference type="OrthoDB" id="6065000at2"/>
<dbReference type="Gene3D" id="1.10.10.10">
    <property type="entry name" value="Winged helix-like DNA-binding domain superfamily/Winged helix DNA-binding domain"/>
    <property type="match status" value="1"/>
</dbReference>
<dbReference type="PROSITE" id="PS50043">
    <property type="entry name" value="HTH_LUXR_2"/>
    <property type="match status" value="1"/>
</dbReference>
<dbReference type="Gene3D" id="3.30.450.20">
    <property type="entry name" value="PAS domain"/>
    <property type="match status" value="1"/>
</dbReference>
<dbReference type="Proteomes" id="UP000054908">
    <property type="component" value="Unassembled WGS sequence"/>
</dbReference>
<dbReference type="SUPFAM" id="SSF55785">
    <property type="entry name" value="PYP-like sensor domain (PAS domain)"/>
    <property type="match status" value="1"/>
</dbReference>
<dbReference type="AlphaFoldDB" id="A0A0W0VYJ5"/>
<evidence type="ECO:0000313" key="2">
    <source>
        <dbReference type="EMBL" id="KTD25089.1"/>
    </source>
</evidence>
<dbReference type="GO" id="GO:0006355">
    <property type="term" value="P:regulation of DNA-templated transcription"/>
    <property type="evidence" value="ECO:0007669"/>
    <property type="project" value="InterPro"/>
</dbReference>
<dbReference type="PATRIC" id="fig|466.6.peg.2193"/>
<evidence type="ECO:0000259" key="1">
    <source>
        <dbReference type="PROSITE" id="PS50043"/>
    </source>
</evidence>
<accession>A0A0W0VYJ5</accession>
<proteinExistence type="predicted"/>
<feature type="domain" description="HTH luxR-type" evidence="1">
    <location>
        <begin position="175"/>
        <end position="240"/>
    </location>
</feature>
<comment type="caution">
    <text evidence="2">The sequence shown here is derived from an EMBL/GenBank/DDBJ whole genome shotgun (WGS) entry which is preliminary data.</text>
</comment>
<dbReference type="InterPro" id="IPR000792">
    <property type="entry name" value="Tscrpt_reg_LuxR_C"/>
</dbReference>
<dbReference type="RefSeq" id="WP_058452818.1">
    <property type="nucleotide sequence ID" value="NZ_CAAAIB010000004.1"/>
</dbReference>
<dbReference type="EMBL" id="LNYL01000045">
    <property type="protein sequence ID" value="KTD25089.1"/>
    <property type="molecule type" value="Genomic_DNA"/>
</dbReference>
<sequence length="249" mass="28534">MAQLNSFSNEIKLDKELLAIPELVFFKDLKGCYFGCNDVLAEYVGLASPKDCIGKDDSLFCWYNYSEIFQKNDRWVIKYKMPTYFMEPSKGANNKLIDCLTVKAPFFRSNNAIAGVQGIGISLENTSFNQVLQRFIAACQKFNLALAPAKMIQVITQIVQTNNCKKQWDREGKLFDYGKVSFSIREAQCLHYFLNHYSAEKTSKEIFISKKTVEFHLANIKNKLGCSNAKELTNLAIDYGFIDLMFMKF</sequence>
<gene>
    <name evidence="2" type="ORF">Lmac_2067</name>
</gene>
<dbReference type="InterPro" id="IPR035965">
    <property type="entry name" value="PAS-like_dom_sf"/>
</dbReference>
<keyword evidence="3" id="KW-1185">Reference proteome</keyword>
<dbReference type="InterPro" id="IPR016032">
    <property type="entry name" value="Sig_transdc_resp-reg_C-effctor"/>
</dbReference>
<reference evidence="2 3" key="1">
    <citation type="submission" date="2015-11" db="EMBL/GenBank/DDBJ databases">
        <title>Genomic analysis of 38 Legionella species identifies large and diverse effector repertoires.</title>
        <authorList>
            <person name="Burstein D."/>
            <person name="Amaro F."/>
            <person name="Zusman T."/>
            <person name="Lifshitz Z."/>
            <person name="Cohen O."/>
            <person name="Gilbert J.A."/>
            <person name="Pupko T."/>
            <person name="Shuman H.A."/>
            <person name="Segal G."/>
        </authorList>
    </citation>
    <scope>NUCLEOTIDE SEQUENCE [LARGE SCALE GENOMIC DNA]</scope>
    <source>
        <strain evidence="2 3">PX-1-G2-E2</strain>
    </source>
</reference>
<dbReference type="SMART" id="SM00421">
    <property type="entry name" value="HTH_LUXR"/>
    <property type="match status" value="1"/>
</dbReference>
<dbReference type="InterPro" id="IPR036388">
    <property type="entry name" value="WH-like_DNA-bd_sf"/>
</dbReference>
<protein>
    <submittedName>
        <fullName evidence="2">LuxR family transcriptional regulator</fullName>
    </submittedName>
</protein>
<organism evidence="2 3">
    <name type="scientific">Legionella maceachernii</name>
    <dbReference type="NCBI Taxonomy" id="466"/>
    <lineage>
        <taxon>Bacteria</taxon>
        <taxon>Pseudomonadati</taxon>
        <taxon>Pseudomonadota</taxon>
        <taxon>Gammaproteobacteria</taxon>
        <taxon>Legionellales</taxon>
        <taxon>Legionellaceae</taxon>
        <taxon>Legionella</taxon>
    </lineage>
</organism>
<dbReference type="SUPFAM" id="SSF46894">
    <property type="entry name" value="C-terminal effector domain of the bipartite response regulators"/>
    <property type="match status" value="1"/>
</dbReference>
<dbReference type="CDD" id="cd06170">
    <property type="entry name" value="LuxR_C_like"/>
    <property type="match status" value="1"/>
</dbReference>